<feature type="compositionally biased region" description="Basic residues" evidence="1">
    <location>
        <begin position="396"/>
        <end position="405"/>
    </location>
</feature>
<dbReference type="Pfam" id="PF00069">
    <property type="entry name" value="Pkinase"/>
    <property type="match status" value="1"/>
</dbReference>
<dbReference type="SMART" id="SM00220">
    <property type="entry name" value="S_TKc"/>
    <property type="match status" value="1"/>
</dbReference>
<evidence type="ECO:0000256" key="1">
    <source>
        <dbReference type="SAM" id="MobiDB-lite"/>
    </source>
</evidence>
<dbReference type="GO" id="GO:0004674">
    <property type="term" value="F:protein serine/threonine kinase activity"/>
    <property type="evidence" value="ECO:0007669"/>
    <property type="project" value="InterPro"/>
</dbReference>
<feature type="compositionally biased region" description="Basic and acidic residues" evidence="1">
    <location>
        <begin position="504"/>
        <end position="517"/>
    </location>
</feature>
<feature type="domain" description="Protein kinase" evidence="2">
    <location>
        <begin position="26"/>
        <end position="306"/>
    </location>
</feature>
<dbReference type="PROSITE" id="PS00108">
    <property type="entry name" value="PROTEIN_KINASE_ST"/>
    <property type="match status" value="1"/>
</dbReference>
<dbReference type="InterPro" id="IPR008271">
    <property type="entry name" value="Ser/Thr_kinase_AS"/>
</dbReference>
<feature type="compositionally biased region" description="Basic and acidic residues" evidence="1">
    <location>
        <begin position="596"/>
        <end position="653"/>
    </location>
</feature>
<name>S8E2B1_FOMSC</name>
<protein>
    <recommendedName>
        <fullName evidence="2">Protein kinase domain-containing protein</fullName>
    </recommendedName>
</protein>
<evidence type="ECO:0000259" key="2">
    <source>
        <dbReference type="PROSITE" id="PS50011"/>
    </source>
</evidence>
<gene>
    <name evidence="3" type="ORF">FOMPIDRAFT_96858</name>
</gene>
<dbReference type="AlphaFoldDB" id="S8E2B1"/>
<dbReference type="InterPro" id="IPR045269">
    <property type="entry name" value="Atg1-like"/>
</dbReference>
<dbReference type="eggNOG" id="KOG0586">
    <property type="taxonomic scope" value="Eukaryota"/>
</dbReference>
<keyword evidence="4" id="KW-1185">Reference proteome</keyword>
<reference evidence="3 4" key="1">
    <citation type="journal article" date="2012" name="Science">
        <title>The Paleozoic origin of enzymatic lignin decomposition reconstructed from 31 fungal genomes.</title>
        <authorList>
            <person name="Floudas D."/>
            <person name="Binder M."/>
            <person name="Riley R."/>
            <person name="Barry K."/>
            <person name="Blanchette R.A."/>
            <person name="Henrissat B."/>
            <person name="Martinez A.T."/>
            <person name="Otillar R."/>
            <person name="Spatafora J.W."/>
            <person name="Yadav J.S."/>
            <person name="Aerts A."/>
            <person name="Benoit I."/>
            <person name="Boyd A."/>
            <person name="Carlson A."/>
            <person name="Copeland A."/>
            <person name="Coutinho P.M."/>
            <person name="de Vries R.P."/>
            <person name="Ferreira P."/>
            <person name="Findley K."/>
            <person name="Foster B."/>
            <person name="Gaskell J."/>
            <person name="Glotzer D."/>
            <person name="Gorecki P."/>
            <person name="Heitman J."/>
            <person name="Hesse C."/>
            <person name="Hori C."/>
            <person name="Igarashi K."/>
            <person name="Jurgens J.A."/>
            <person name="Kallen N."/>
            <person name="Kersten P."/>
            <person name="Kohler A."/>
            <person name="Kuees U."/>
            <person name="Kumar T.K.A."/>
            <person name="Kuo A."/>
            <person name="LaButti K."/>
            <person name="Larrondo L.F."/>
            <person name="Lindquist E."/>
            <person name="Ling A."/>
            <person name="Lombard V."/>
            <person name="Lucas S."/>
            <person name="Lundell T."/>
            <person name="Martin R."/>
            <person name="McLaughlin D.J."/>
            <person name="Morgenstern I."/>
            <person name="Morin E."/>
            <person name="Murat C."/>
            <person name="Nagy L.G."/>
            <person name="Nolan M."/>
            <person name="Ohm R.A."/>
            <person name="Patyshakuliyeva A."/>
            <person name="Rokas A."/>
            <person name="Ruiz-Duenas F.J."/>
            <person name="Sabat G."/>
            <person name="Salamov A."/>
            <person name="Samejima M."/>
            <person name="Schmutz J."/>
            <person name="Slot J.C."/>
            <person name="St John F."/>
            <person name="Stenlid J."/>
            <person name="Sun H."/>
            <person name="Sun S."/>
            <person name="Syed K."/>
            <person name="Tsang A."/>
            <person name="Wiebenga A."/>
            <person name="Young D."/>
            <person name="Pisabarro A."/>
            <person name="Eastwood D.C."/>
            <person name="Martin F."/>
            <person name="Cullen D."/>
            <person name="Grigoriev I.V."/>
            <person name="Hibbett D.S."/>
        </authorList>
    </citation>
    <scope>NUCLEOTIDE SEQUENCE</scope>
    <source>
        <strain evidence="4">FP-58527</strain>
    </source>
</reference>
<feature type="compositionally biased region" description="Basic and acidic residues" evidence="1">
    <location>
        <begin position="348"/>
        <end position="395"/>
    </location>
</feature>
<dbReference type="InParanoid" id="S8E2B1"/>
<dbReference type="InterPro" id="IPR000719">
    <property type="entry name" value="Prot_kinase_dom"/>
</dbReference>
<dbReference type="PANTHER" id="PTHR24348:SF68">
    <property type="entry name" value="SERINE_THREONINE-PROTEIN KINASE ATG1C"/>
    <property type="match status" value="1"/>
</dbReference>
<dbReference type="GO" id="GO:0005737">
    <property type="term" value="C:cytoplasm"/>
    <property type="evidence" value="ECO:0007669"/>
    <property type="project" value="TreeGrafter"/>
</dbReference>
<feature type="region of interest" description="Disordered" evidence="1">
    <location>
        <begin position="812"/>
        <end position="845"/>
    </location>
</feature>
<sequence length="1169" mass="131259">MLPPPQPPQEATDIFSISDQVLADRLQFIEEIGFGNWGSVWLCRPKPDPASPFSDSPHAPRDNRIAVKLVHRSKTSTTAARVRSLWNEMKVVRSLKHEPHPSIIPFYSFIITPSYALITMAYHPRLVPVEVPEKHSKPWLRSLLSGVNFLHKRGVVHNDIKPANILMSEETVPVLVDFGFAERYDIESSKAFHSNLSYGTPEYLSPERARGMPHDTRKSDVWSLGVTFFEILMGRTPFEHSEGEQFTTKEDLEMYWNRTLRGKWVGTWKMSRGLEKLLRRMILPNADLRCTAAQALEDEYWVHKELPAPSHRKGGSVSHAPSLSLGLDKDVFKFSDIISTWSPRSIAEKDKKENDRDGAKERSKPEQAKKRGANKENDAVKRGRQEESPKLERRTSKSGHTRSHSQPKLLLAEARVASQTRKNAPMASLLGTLSPIRDPQPVFSPPPATGKENVSPAPSGHSKTARTARKPLGPRGPTPPTSPTASLSPLSPSGKENGASPAPAKKDKEGRRSRVFKDVTAASRGVENKKSEVVTPQRSAKTPESHSNSVRDRMKAWERERERLREMELVEERVREVEEEREKQKMEERDMEEEVERERKKRDCEQEERAAKEQEQQRQADLEAERQRELDLAREEVFEREEGRARQRGRESSLPRLNLFRGASLTPPDTVPPTPLSPLKEESEPASPEGEYARYGNESGMSLFKQGLRMSIDKTLRLYKSSTMALGRSTPALQFTNEDEDDLSRTSVSERESWEDDDLVQRDPTDAAKSSLPVVRHAVRNEEMAAANNLDRMTIWVRNVEKVVEDARQTFAESSTAGPLPPLPLAPVSRRASLSRSQRSTGRMPRKILAANQIFADGYESGFLDQSGLWSLDKSGSSSYFADGKSELKSPIPNINDTLPTIPSEQPSVLSNPQSPSMPETPSRRVRRATVVTRSPEPARKKPSLEIDTSPSKRREKSRSQNDLIRPITPVTKLEFELQKLATPAPPQRLSAMVDRSIFITPSPSTGPQEMLQVQERSYDELTASPLHVEPYPPRPQSVQIDAPLDTPGRKHLDDVYDRFLMSTAGVKRVGKGYQSNAGPISNIPVHSATNAKRNQHFFRSTRRPMPPPVSSEDLRRAASIDEFGVIMRSAAQNTDPCDQSKNTVAIVRKAFKAIVSGKPMSTKSRVGP</sequence>
<feature type="compositionally biased region" description="Low complexity" evidence="1">
    <location>
        <begin position="483"/>
        <end position="494"/>
    </location>
</feature>
<dbReference type="CDD" id="cd14014">
    <property type="entry name" value="STKc_PknB_like"/>
    <property type="match status" value="1"/>
</dbReference>
<dbReference type="STRING" id="743788.S8E2B1"/>
<dbReference type="PANTHER" id="PTHR24348">
    <property type="entry name" value="SERINE/THREONINE-PROTEIN KINASE UNC-51-RELATED"/>
    <property type="match status" value="1"/>
</dbReference>
<dbReference type="PROSITE" id="PS50011">
    <property type="entry name" value="PROTEIN_KINASE_DOM"/>
    <property type="match status" value="1"/>
</dbReference>
<feature type="region of interest" description="Disordered" evidence="1">
    <location>
        <begin position="1028"/>
        <end position="1047"/>
    </location>
</feature>
<feature type="compositionally biased region" description="Polar residues" evidence="1">
    <location>
        <begin position="893"/>
        <end position="920"/>
    </location>
</feature>
<dbReference type="HOGENOM" id="CLU_274298_0_0_1"/>
<organism evidence="3 4">
    <name type="scientific">Fomitopsis schrenkii</name>
    <name type="common">Brown rot fungus</name>
    <dbReference type="NCBI Taxonomy" id="2126942"/>
    <lineage>
        <taxon>Eukaryota</taxon>
        <taxon>Fungi</taxon>
        <taxon>Dikarya</taxon>
        <taxon>Basidiomycota</taxon>
        <taxon>Agaricomycotina</taxon>
        <taxon>Agaricomycetes</taxon>
        <taxon>Polyporales</taxon>
        <taxon>Fomitopsis</taxon>
    </lineage>
</organism>
<feature type="region of interest" description="Disordered" evidence="1">
    <location>
        <begin position="730"/>
        <end position="769"/>
    </location>
</feature>
<feature type="compositionally biased region" description="Basic and acidic residues" evidence="1">
    <location>
        <begin position="541"/>
        <end position="555"/>
    </location>
</feature>
<feature type="region of interest" description="Disordered" evidence="1">
    <location>
        <begin position="348"/>
        <end position="555"/>
    </location>
</feature>
<evidence type="ECO:0000313" key="4">
    <source>
        <dbReference type="Proteomes" id="UP000015241"/>
    </source>
</evidence>
<feature type="compositionally biased region" description="Basic and acidic residues" evidence="1">
    <location>
        <begin position="570"/>
        <end position="588"/>
    </location>
</feature>
<dbReference type="GO" id="GO:0010506">
    <property type="term" value="P:regulation of autophagy"/>
    <property type="evidence" value="ECO:0007669"/>
    <property type="project" value="InterPro"/>
</dbReference>
<dbReference type="EMBL" id="KE504175">
    <property type="protein sequence ID" value="EPS97568.1"/>
    <property type="molecule type" value="Genomic_DNA"/>
</dbReference>
<dbReference type="OrthoDB" id="68483at2759"/>
<feature type="compositionally biased region" description="Low complexity" evidence="1">
    <location>
        <begin position="826"/>
        <end position="840"/>
    </location>
</feature>
<evidence type="ECO:0000313" key="3">
    <source>
        <dbReference type="EMBL" id="EPS97568.1"/>
    </source>
</evidence>
<dbReference type="GO" id="GO:0005524">
    <property type="term" value="F:ATP binding"/>
    <property type="evidence" value="ECO:0007669"/>
    <property type="project" value="InterPro"/>
</dbReference>
<dbReference type="InterPro" id="IPR011009">
    <property type="entry name" value="Kinase-like_dom_sf"/>
</dbReference>
<feature type="region of interest" description="Disordered" evidence="1">
    <location>
        <begin position="886"/>
        <end position="964"/>
    </location>
</feature>
<proteinExistence type="predicted"/>
<feature type="region of interest" description="Disordered" evidence="1">
    <location>
        <begin position="570"/>
        <end position="698"/>
    </location>
</feature>
<dbReference type="Proteomes" id="UP000015241">
    <property type="component" value="Unassembled WGS sequence"/>
</dbReference>
<dbReference type="SUPFAM" id="SSF56112">
    <property type="entry name" value="Protein kinase-like (PK-like)"/>
    <property type="match status" value="1"/>
</dbReference>
<dbReference type="Gene3D" id="1.10.510.10">
    <property type="entry name" value="Transferase(Phosphotransferase) domain 1"/>
    <property type="match status" value="1"/>
</dbReference>
<accession>S8E2B1</accession>